<dbReference type="InterPro" id="IPR000847">
    <property type="entry name" value="LysR_HTH_N"/>
</dbReference>
<keyword evidence="3" id="KW-0238">DNA-binding</keyword>
<dbReference type="PROSITE" id="PS50931">
    <property type="entry name" value="HTH_LYSR"/>
    <property type="match status" value="1"/>
</dbReference>
<evidence type="ECO:0000313" key="6">
    <source>
        <dbReference type="EMBL" id="MBN3579675.1"/>
    </source>
</evidence>
<dbReference type="CDD" id="cd05466">
    <property type="entry name" value="PBP2_LTTR_substrate"/>
    <property type="match status" value="1"/>
</dbReference>
<dbReference type="RefSeq" id="WP_206371562.1">
    <property type="nucleotide sequence ID" value="NZ_CAWPTM010000100.1"/>
</dbReference>
<evidence type="ECO:0000256" key="3">
    <source>
        <dbReference type="ARBA" id="ARBA00023125"/>
    </source>
</evidence>
<evidence type="ECO:0000256" key="1">
    <source>
        <dbReference type="ARBA" id="ARBA00009437"/>
    </source>
</evidence>
<dbReference type="Pfam" id="PF00126">
    <property type="entry name" value="HTH_1"/>
    <property type="match status" value="1"/>
</dbReference>
<dbReference type="InterPro" id="IPR005119">
    <property type="entry name" value="LysR_subst-bd"/>
</dbReference>
<evidence type="ECO:0000259" key="5">
    <source>
        <dbReference type="PROSITE" id="PS50931"/>
    </source>
</evidence>
<protein>
    <submittedName>
        <fullName evidence="6">LysR family transcriptional regulator</fullName>
    </submittedName>
</protein>
<dbReference type="PRINTS" id="PR00039">
    <property type="entry name" value="HTHLYSR"/>
</dbReference>
<keyword evidence="2" id="KW-0805">Transcription regulation</keyword>
<dbReference type="InterPro" id="IPR036388">
    <property type="entry name" value="WH-like_DNA-bd_sf"/>
</dbReference>
<dbReference type="Gene3D" id="3.40.190.10">
    <property type="entry name" value="Periplasmic binding protein-like II"/>
    <property type="match status" value="2"/>
</dbReference>
<dbReference type="Gene3D" id="1.10.10.10">
    <property type="entry name" value="Winged helix-like DNA-binding domain superfamily/Winged helix DNA-binding domain"/>
    <property type="match status" value="1"/>
</dbReference>
<dbReference type="SUPFAM" id="SSF46785">
    <property type="entry name" value="Winged helix' DNA-binding domain"/>
    <property type="match status" value="1"/>
</dbReference>
<evidence type="ECO:0000256" key="2">
    <source>
        <dbReference type="ARBA" id="ARBA00023015"/>
    </source>
</evidence>
<proteinExistence type="inferred from homology"/>
<dbReference type="SUPFAM" id="SSF53850">
    <property type="entry name" value="Periplasmic binding protein-like II"/>
    <property type="match status" value="1"/>
</dbReference>
<evidence type="ECO:0000313" key="7">
    <source>
        <dbReference type="Proteomes" id="UP000779070"/>
    </source>
</evidence>
<organism evidence="6 7">
    <name type="scientific">Vibrio neptunius</name>
    <dbReference type="NCBI Taxonomy" id="170651"/>
    <lineage>
        <taxon>Bacteria</taxon>
        <taxon>Pseudomonadati</taxon>
        <taxon>Pseudomonadota</taxon>
        <taxon>Gammaproteobacteria</taxon>
        <taxon>Vibrionales</taxon>
        <taxon>Vibrionaceae</taxon>
        <taxon>Vibrio</taxon>
    </lineage>
</organism>
<dbReference type="PANTHER" id="PTHR30126">
    <property type="entry name" value="HTH-TYPE TRANSCRIPTIONAL REGULATOR"/>
    <property type="match status" value="1"/>
</dbReference>
<reference evidence="6 7" key="1">
    <citation type="submission" date="2021-02" db="EMBL/GenBank/DDBJ databases">
        <title>Draft Genome Sequences of 5 Vibrio neptunius Strains Isolated From of Bivalve Hatcheries.</title>
        <authorList>
            <person name="Galvis F."/>
            <person name="Barja J.L."/>
            <person name="Lemos M.L."/>
            <person name="Balado M."/>
        </authorList>
    </citation>
    <scope>NUCLEOTIDE SEQUENCE [LARGE SCALE GENOMIC DNA]</scope>
    <source>
        <strain evidence="6 7">PP-145.98</strain>
    </source>
</reference>
<name>A0ABS3A6Q3_9VIBR</name>
<keyword evidence="4" id="KW-0804">Transcription</keyword>
<comment type="caution">
    <text evidence="6">The sequence shown here is derived from an EMBL/GenBank/DDBJ whole genome shotgun (WGS) entry which is preliminary data.</text>
</comment>
<dbReference type="InterPro" id="IPR036390">
    <property type="entry name" value="WH_DNA-bd_sf"/>
</dbReference>
<dbReference type="PANTHER" id="PTHR30126:SF99">
    <property type="entry name" value="TRANSCRIPTIONAL REGULATOR LYSR FAMILY"/>
    <property type="match status" value="1"/>
</dbReference>
<gene>
    <name evidence="6" type="ORF">JYA62_18615</name>
</gene>
<dbReference type="EMBL" id="JAFHLB010000028">
    <property type="protein sequence ID" value="MBN3579675.1"/>
    <property type="molecule type" value="Genomic_DNA"/>
</dbReference>
<keyword evidence="7" id="KW-1185">Reference proteome</keyword>
<comment type="similarity">
    <text evidence="1">Belongs to the LysR transcriptional regulatory family.</text>
</comment>
<evidence type="ECO:0000256" key="4">
    <source>
        <dbReference type="ARBA" id="ARBA00023163"/>
    </source>
</evidence>
<sequence>MLNPLWLKTFQTLIDTGHFTKTAERLFMTQPGVSQHIKKLERACGHTLIARHHKTFEITEAGQSVYHYARQIEHQQAELINSLNIEDPYSGSVSLSCSGALALLLYPPLLNLQCKHPTLVAKLEAAPHHKILADVLSGECDIGIVTHIPSDSRFESETLGIEPLCLMLPASRSIKNATPEDLKAMGLIKHPDAFHYLSLYFAQCGEPLLEKFNIDELPVTGYVNQLSQILLPVAKGLGFTVLPKSALDSFPDRDDIAIYHASHEVVETLYFLTKRHRQLPQRFTTIMKEIASHFHPD</sequence>
<dbReference type="Pfam" id="PF03466">
    <property type="entry name" value="LysR_substrate"/>
    <property type="match status" value="1"/>
</dbReference>
<dbReference type="Proteomes" id="UP000779070">
    <property type="component" value="Unassembled WGS sequence"/>
</dbReference>
<feature type="domain" description="HTH lysR-type" evidence="5">
    <location>
        <begin position="2"/>
        <end position="59"/>
    </location>
</feature>
<accession>A0ABS3A6Q3</accession>